<comment type="catalytic activity">
    <reaction evidence="1">
        <text>ATP + protein L-histidine = ADP + protein N-phospho-L-histidine.</text>
        <dbReference type="EC" id="2.7.13.3"/>
    </reaction>
</comment>
<dbReference type="InterPro" id="IPR003594">
    <property type="entry name" value="HATPase_dom"/>
</dbReference>
<evidence type="ECO:0000313" key="12">
    <source>
        <dbReference type="Proteomes" id="UP000551501"/>
    </source>
</evidence>
<organism evidence="11 12">
    <name type="scientific">Gordonia humi</name>
    <dbReference type="NCBI Taxonomy" id="686429"/>
    <lineage>
        <taxon>Bacteria</taxon>
        <taxon>Bacillati</taxon>
        <taxon>Actinomycetota</taxon>
        <taxon>Actinomycetes</taxon>
        <taxon>Mycobacteriales</taxon>
        <taxon>Gordoniaceae</taxon>
        <taxon>Gordonia</taxon>
    </lineage>
</organism>
<dbReference type="InterPro" id="IPR036890">
    <property type="entry name" value="HATPase_C_sf"/>
</dbReference>
<evidence type="ECO:0000256" key="6">
    <source>
        <dbReference type="ARBA" id="ARBA00022777"/>
    </source>
</evidence>
<dbReference type="GO" id="GO:0000155">
    <property type="term" value="F:phosphorelay sensor kinase activity"/>
    <property type="evidence" value="ECO:0007669"/>
    <property type="project" value="InterPro"/>
</dbReference>
<protein>
    <recommendedName>
        <fullName evidence="2">histidine kinase</fullName>
        <ecNumber evidence="2">2.7.13.3</ecNumber>
    </recommendedName>
</protein>
<comment type="caution">
    <text evidence="11">The sequence shown here is derived from an EMBL/GenBank/DDBJ whole genome shotgun (WGS) entry which is preliminary data.</text>
</comment>
<reference evidence="11 12" key="1">
    <citation type="submission" date="2020-08" db="EMBL/GenBank/DDBJ databases">
        <title>Sequencing the genomes of 1000 actinobacteria strains.</title>
        <authorList>
            <person name="Klenk H.-P."/>
        </authorList>
    </citation>
    <scope>NUCLEOTIDE SEQUENCE [LARGE SCALE GENOMIC DNA]</scope>
    <source>
        <strain evidence="11 12">DSM 45298</strain>
    </source>
</reference>
<dbReference type="Gene3D" id="3.30.565.10">
    <property type="entry name" value="Histidine kinase-like ATPase, C-terminal domain"/>
    <property type="match status" value="1"/>
</dbReference>
<keyword evidence="7" id="KW-0067">ATP-binding</keyword>
<dbReference type="EC" id="2.7.13.3" evidence="2"/>
<dbReference type="GO" id="GO:0016020">
    <property type="term" value="C:membrane"/>
    <property type="evidence" value="ECO:0007669"/>
    <property type="project" value="InterPro"/>
</dbReference>
<keyword evidence="6 11" id="KW-0418">Kinase</keyword>
<keyword evidence="4" id="KW-0808">Transferase</keyword>
<evidence type="ECO:0000256" key="9">
    <source>
        <dbReference type="SAM" id="Phobius"/>
    </source>
</evidence>
<evidence type="ECO:0000256" key="2">
    <source>
        <dbReference type="ARBA" id="ARBA00012438"/>
    </source>
</evidence>
<evidence type="ECO:0000256" key="1">
    <source>
        <dbReference type="ARBA" id="ARBA00000085"/>
    </source>
</evidence>
<keyword evidence="9" id="KW-0812">Transmembrane</keyword>
<proteinExistence type="predicted"/>
<gene>
    <name evidence="11" type="ORF">BKA16_002670</name>
</gene>
<evidence type="ECO:0000256" key="3">
    <source>
        <dbReference type="ARBA" id="ARBA00022553"/>
    </source>
</evidence>
<sequence>MTSEQTTAAVETDCGYSSPWEPMGRSPLRYLTSSDPWRALLYTAVTLLLGCLVFVAYVVIVLLPLAPAWSSLLGRIDRARVRLLRVPAIADPHRPVDESLSVRIGVRLGEPSTWREVVYSLVLGIFGPLAALGFMILGAFIGVFAFAPLIAANDEQINFWTWTVDSVAESWWFVPMAIPLIVVALYLCGVASAIVASIASWLLGPREEELAAKVQALDSSRGVLVGSFEAERRRIERDLHDGPQQELVGAAMQLGELAQSSDDHELRTEVEAAQVRVERALASLRDTVRGVYPRVLDDVGVEAACAELGGPIAVRVVPSAGWTPGRRLPAAVERALYYTASEAVTNATRHGAASTVTIELSEVVDVVTMVVTDDGVGGADLARGTGLAGLVERAHALGAELTVDSPRGGPTVLRWTGRTDR</sequence>
<dbReference type="SUPFAM" id="SSF55874">
    <property type="entry name" value="ATPase domain of HSP90 chaperone/DNA topoisomerase II/histidine kinase"/>
    <property type="match status" value="1"/>
</dbReference>
<dbReference type="AlphaFoldDB" id="A0A840F0Q5"/>
<dbReference type="InterPro" id="IPR025828">
    <property type="entry name" value="Put_sensor_dom"/>
</dbReference>
<evidence type="ECO:0000313" key="11">
    <source>
        <dbReference type="EMBL" id="MBB4136118.1"/>
    </source>
</evidence>
<evidence type="ECO:0000256" key="4">
    <source>
        <dbReference type="ARBA" id="ARBA00022679"/>
    </source>
</evidence>
<dbReference type="Pfam" id="PF07730">
    <property type="entry name" value="HisKA_3"/>
    <property type="match status" value="1"/>
</dbReference>
<evidence type="ECO:0000256" key="8">
    <source>
        <dbReference type="ARBA" id="ARBA00023012"/>
    </source>
</evidence>
<dbReference type="InterPro" id="IPR011712">
    <property type="entry name" value="Sig_transdc_His_kin_sub3_dim/P"/>
</dbReference>
<dbReference type="GO" id="GO:0046983">
    <property type="term" value="F:protein dimerization activity"/>
    <property type="evidence" value="ECO:0007669"/>
    <property type="project" value="InterPro"/>
</dbReference>
<keyword evidence="12" id="KW-1185">Reference proteome</keyword>
<dbReference type="PANTHER" id="PTHR24421:SF10">
    <property type="entry name" value="NITRATE_NITRITE SENSOR PROTEIN NARQ"/>
    <property type="match status" value="1"/>
</dbReference>
<dbReference type="EMBL" id="JACIFP010000001">
    <property type="protein sequence ID" value="MBB4136118.1"/>
    <property type="molecule type" value="Genomic_DNA"/>
</dbReference>
<keyword evidence="8" id="KW-0902">Two-component regulatory system</keyword>
<dbReference type="PANTHER" id="PTHR24421">
    <property type="entry name" value="NITRATE/NITRITE SENSOR PROTEIN NARX-RELATED"/>
    <property type="match status" value="1"/>
</dbReference>
<keyword evidence="3" id="KW-0597">Phosphoprotein</keyword>
<evidence type="ECO:0000259" key="10">
    <source>
        <dbReference type="SMART" id="SM00387"/>
    </source>
</evidence>
<dbReference type="SMART" id="SM00387">
    <property type="entry name" value="HATPase_c"/>
    <property type="match status" value="1"/>
</dbReference>
<keyword evidence="9" id="KW-0472">Membrane</keyword>
<dbReference type="Proteomes" id="UP000551501">
    <property type="component" value="Unassembled WGS sequence"/>
</dbReference>
<keyword evidence="9" id="KW-1133">Transmembrane helix</keyword>
<accession>A0A840F0Q5</accession>
<name>A0A840F0Q5_9ACTN</name>
<dbReference type="GO" id="GO:0005524">
    <property type="term" value="F:ATP binding"/>
    <property type="evidence" value="ECO:0007669"/>
    <property type="project" value="UniProtKB-KW"/>
</dbReference>
<feature type="transmembrane region" description="Helical" evidence="9">
    <location>
        <begin position="170"/>
        <end position="203"/>
    </location>
</feature>
<feature type="domain" description="Histidine kinase/HSP90-like ATPase" evidence="10">
    <location>
        <begin position="331"/>
        <end position="421"/>
    </location>
</feature>
<feature type="transmembrane region" description="Helical" evidence="9">
    <location>
        <begin position="117"/>
        <end position="150"/>
    </location>
</feature>
<evidence type="ECO:0000256" key="5">
    <source>
        <dbReference type="ARBA" id="ARBA00022741"/>
    </source>
</evidence>
<keyword evidence="5" id="KW-0547">Nucleotide-binding</keyword>
<feature type="transmembrane region" description="Helical" evidence="9">
    <location>
        <begin position="39"/>
        <end position="65"/>
    </location>
</feature>
<dbReference type="Gene3D" id="1.20.5.1930">
    <property type="match status" value="1"/>
</dbReference>
<evidence type="ECO:0000256" key="7">
    <source>
        <dbReference type="ARBA" id="ARBA00022840"/>
    </source>
</evidence>
<dbReference type="Pfam" id="PF13796">
    <property type="entry name" value="Sensor"/>
    <property type="match status" value="1"/>
</dbReference>
<dbReference type="RefSeq" id="WP_183371094.1">
    <property type="nucleotide sequence ID" value="NZ_BAABHL010000003.1"/>
</dbReference>
<dbReference type="InterPro" id="IPR050482">
    <property type="entry name" value="Sensor_HK_TwoCompSys"/>
</dbReference>